<dbReference type="EnsemblMetazoa" id="G15469.2">
    <property type="protein sequence ID" value="G15469.2:cds"/>
    <property type="gene ID" value="G15469"/>
</dbReference>
<dbReference type="PANTHER" id="PTHR24248:SF125">
    <property type="entry name" value="DOPAMINE D2-LIKE RECEPTOR"/>
    <property type="match status" value="1"/>
</dbReference>
<evidence type="ECO:0000313" key="14">
    <source>
        <dbReference type="Proteomes" id="UP000005408"/>
    </source>
</evidence>
<feature type="domain" description="G-protein coupled receptors family 1 profile" evidence="12">
    <location>
        <begin position="79"/>
        <end position="499"/>
    </location>
</feature>
<dbReference type="PRINTS" id="PR00237">
    <property type="entry name" value="GPCRRHODOPSN"/>
</dbReference>
<keyword evidence="14" id="KW-1185">Reference proteome</keyword>
<comment type="subcellular location">
    <subcellularLocation>
        <location evidence="1">Cell membrane</location>
        <topology evidence="1">Multi-pass membrane protein</topology>
    </subcellularLocation>
</comment>
<keyword evidence="3 11" id="KW-0812">Transmembrane</keyword>
<dbReference type="GO" id="GO:0005886">
    <property type="term" value="C:plasma membrane"/>
    <property type="evidence" value="ECO:0007669"/>
    <property type="project" value="UniProtKB-SubCell"/>
</dbReference>
<keyword evidence="4 11" id="KW-1133">Transmembrane helix</keyword>
<evidence type="ECO:0000256" key="8">
    <source>
        <dbReference type="ARBA" id="ARBA00023170"/>
    </source>
</evidence>
<dbReference type="Gene3D" id="1.20.1070.10">
    <property type="entry name" value="Rhodopsin 7-helix transmembrane proteins"/>
    <property type="match status" value="2"/>
</dbReference>
<evidence type="ECO:0000256" key="1">
    <source>
        <dbReference type="ARBA" id="ARBA00004651"/>
    </source>
</evidence>
<dbReference type="InterPro" id="IPR017452">
    <property type="entry name" value="GPCR_Rhodpsn_7TM"/>
</dbReference>
<keyword evidence="5" id="KW-0297">G-protein coupled receptor</keyword>
<feature type="transmembrane region" description="Helical" evidence="11">
    <location>
        <begin position="136"/>
        <end position="158"/>
    </location>
</feature>
<name>A0A8W8ISF8_MAGGI</name>
<dbReference type="PANTHER" id="PTHR24248">
    <property type="entry name" value="ADRENERGIC RECEPTOR-RELATED G-PROTEIN COUPLED RECEPTOR"/>
    <property type="match status" value="1"/>
</dbReference>
<dbReference type="RefSeq" id="XP_011428375.2">
    <property type="nucleotide sequence ID" value="XM_011430073.4"/>
</dbReference>
<evidence type="ECO:0000313" key="13">
    <source>
        <dbReference type="EnsemblMetazoa" id="G15469.1:cds"/>
    </source>
</evidence>
<dbReference type="KEGG" id="crg:105328982"/>
<dbReference type="GeneID" id="105328982"/>
<evidence type="ECO:0000256" key="4">
    <source>
        <dbReference type="ARBA" id="ARBA00022989"/>
    </source>
</evidence>
<keyword evidence="8" id="KW-0675">Receptor</keyword>
<dbReference type="AlphaFoldDB" id="A0A8W8ISF8"/>
<feature type="transmembrane region" description="Helical" evidence="11">
    <location>
        <begin position="228"/>
        <end position="255"/>
    </location>
</feature>
<keyword evidence="9" id="KW-0807">Transducer</keyword>
<accession>A0A8W8ISF8</accession>
<reference evidence="13" key="1">
    <citation type="submission" date="2022-08" db="UniProtKB">
        <authorList>
            <consortium name="EnsemblMetazoa"/>
        </authorList>
    </citation>
    <scope>IDENTIFICATION</scope>
    <source>
        <strain evidence="13">05x7-T-G4-1.051#20</strain>
    </source>
</reference>
<evidence type="ECO:0000256" key="6">
    <source>
        <dbReference type="ARBA" id="ARBA00023136"/>
    </source>
</evidence>
<dbReference type="CDD" id="cd14967">
    <property type="entry name" value="7tmA_amine_R-like"/>
    <property type="match status" value="1"/>
</dbReference>
<dbReference type="Proteomes" id="UP000005408">
    <property type="component" value="Unassembled WGS sequence"/>
</dbReference>
<organism evidence="13 14">
    <name type="scientific">Magallana gigas</name>
    <name type="common">Pacific oyster</name>
    <name type="synonym">Crassostrea gigas</name>
    <dbReference type="NCBI Taxonomy" id="29159"/>
    <lineage>
        <taxon>Eukaryota</taxon>
        <taxon>Metazoa</taxon>
        <taxon>Spiralia</taxon>
        <taxon>Lophotrochozoa</taxon>
        <taxon>Mollusca</taxon>
        <taxon>Bivalvia</taxon>
        <taxon>Autobranchia</taxon>
        <taxon>Pteriomorphia</taxon>
        <taxon>Ostreida</taxon>
        <taxon>Ostreoidea</taxon>
        <taxon>Ostreidae</taxon>
        <taxon>Magallana</taxon>
    </lineage>
</organism>
<dbReference type="GO" id="GO:0001591">
    <property type="term" value="F:dopamine neurotransmitter receptor activity, coupled via Gi/Go"/>
    <property type="evidence" value="ECO:0007669"/>
    <property type="project" value="TreeGrafter"/>
</dbReference>
<feature type="transmembrane region" description="Helical" evidence="11">
    <location>
        <begin position="109"/>
        <end position="130"/>
    </location>
</feature>
<keyword evidence="2" id="KW-1003">Cell membrane</keyword>
<dbReference type="Pfam" id="PF00001">
    <property type="entry name" value="7tm_1"/>
    <property type="match status" value="1"/>
</dbReference>
<dbReference type="OMA" id="PFIGWRH"/>
<feature type="region of interest" description="Disordered" evidence="10">
    <location>
        <begin position="380"/>
        <end position="406"/>
    </location>
</feature>
<proteinExistence type="predicted"/>
<dbReference type="PROSITE" id="PS50262">
    <property type="entry name" value="G_PROTEIN_RECEP_F1_2"/>
    <property type="match status" value="1"/>
</dbReference>
<protein>
    <recommendedName>
        <fullName evidence="12">G-protein coupled receptors family 1 profile domain-containing protein</fullName>
    </recommendedName>
</protein>
<dbReference type="SMART" id="SM01381">
    <property type="entry name" value="7TM_GPCR_Srsx"/>
    <property type="match status" value="1"/>
</dbReference>
<dbReference type="RefSeq" id="XP_065924915.1">
    <property type="nucleotide sequence ID" value="XM_066068843.1"/>
</dbReference>
<evidence type="ECO:0000256" key="3">
    <source>
        <dbReference type="ARBA" id="ARBA00022692"/>
    </source>
</evidence>
<keyword evidence="6 11" id="KW-0472">Membrane</keyword>
<dbReference type="EnsemblMetazoa" id="G15469.4">
    <property type="protein sequence ID" value="G15469.4:cds"/>
    <property type="gene ID" value="G15469"/>
</dbReference>
<evidence type="ECO:0000256" key="7">
    <source>
        <dbReference type="ARBA" id="ARBA00023157"/>
    </source>
</evidence>
<feature type="transmembrane region" description="Helical" evidence="11">
    <location>
        <begin position="59"/>
        <end position="88"/>
    </location>
</feature>
<evidence type="ECO:0000256" key="10">
    <source>
        <dbReference type="SAM" id="MobiDB-lite"/>
    </source>
</evidence>
<evidence type="ECO:0000256" key="11">
    <source>
        <dbReference type="SAM" id="Phobius"/>
    </source>
</evidence>
<dbReference type="EnsemblMetazoa" id="G15469.1">
    <property type="protein sequence ID" value="G15469.1:cds"/>
    <property type="gene ID" value="G15469"/>
</dbReference>
<dbReference type="GO" id="GO:0004930">
    <property type="term" value="F:G protein-coupled receptor activity"/>
    <property type="evidence" value="ECO:0007669"/>
    <property type="project" value="UniProtKB-KW"/>
</dbReference>
<evidence type="ECO:0000256" key="5">
    <source>
        <dbReference type="ARBA" id="ARBA00023040"/>
    </source>
</evidence>
<feature type="compositionally biased region" description="Basic and acidic residues" evidence="10">
    <location>
        <begin position="383"/>
        <end position="406"/>
    </location>
</feature>
<dbReference type="OrthoDB" id="5955450at2759"/>
<dbReference type="GO" id="GO:0045202">
    <property type="term" value="C:synapse"/>
    <property type="evidence" value="ECO:0007669"/>
    <property type="project" value="GOC"/>
</dbReference>
<feature type="transmembrane region" description="Helical" evidence="11">
    <location>
        <begin position="448"/>
        <end position="467"/>
    </location>
</feature>
<evidence type="ECO:0000259" key="12">
    <source>
        <dbReference type="PROSITE" id="PS50262"/>
    </source>
</evidence>
<sequence>MSNASLSSEMETISDGASVTELMILEMNNSGKNILLPCGSNTTKWTLTNPVCSLNFHSFLSFVFVAILLSLITIWTIFGNALVWVALYRFPKLRSMSNCLIGNLAMSDLLLALTVLPISLGNDLLGYWVFGEVMCPIWLCIDVLYCTASIWGLVTIAVDRYTATVYPVWYFERRSPLRALIYIIMVWFFSIIVSIAPFIGWREMIPNLYKFNIETKRFECVLFETEGYVVYSAMGSFVIPAVLMLFLYFRIFIILRKRMKTMQLKKEKFKLNIDQDFDSCPLQDENSQIDLSTTPVTQVKMSDKATQISPVSKKQCTTSYNVQRSLSETNVHGENSQKITKDGNNSILPDVICKSQTEEGTEEEKQPCLYDVNVNKSILSSADDQKQENRPDEKGPTRFIRTDQDNTKRASKKRVSLLYKKRNSKSKHIQGIKTKYELREQRATKRMAIVMGCFLFCWFPFLFMYLIRSFCVSCYLNVHIQASIIWLGYVNSSINPILYTLFNDDFRKAFKIILGLESRHPQRNKL</sequence>
<keyword evidence="7" id="KW-1015">Disulfide bond</keyword>
<dbReference type="EnsemblMetazoa" id="G15469.3">
    <property type="protein sequence ID" value="G15469.3:cds"/>
    <property type="gene ID" value="G15469"/>
</dbReference>
<evidence type="ECO:0000256" key="9">
    <source>
        <dbReference type="ARBA" id="ARBA00023224"/>
    </source>
</evidence>
<dbReference type="SUPFAM" id="SSF81321">
    <property type="entry name" value="Family A G protein-coupled receptor-like"/>
    <property type="match status" value="1"/>
</dbReference>
<evidence type="ECO:0000256" key="2">
    <source>
        <dbReference type="ARBA" id="ARBA00022475"/>
    </source>
</evidence>
<feature type="transmembrane region" description="Helical" evidence="11">
    <location>
        <begin position="479"/>
        <end position="502"/>
    </location>
</feature>
<feature type="transmembrane region" description="Helical" evidence="11">
    <location>
        <begin position="179"/>
        <end position="201"/>
    </location>
</feature>
<dbReference type="InterPro" id="IPR000276">
    <property type="entry name" value="GPCR_Rhodpsn"/>
</dbReference>